<dbReference type="RefSeq" id="WP_147769371.1">
    <property type="nucleotide sequence ID" value="NZ_CANNCE010000006.1"/>
</dbReference>
<gene>
    <name evidence="1" type="ORF">FUA22_14820</name>
</gene>
<dbReference type="NCBIfam" id="NF033487">
    <property type="entry name" value="Lacal_2735_fam"/>
    <property type="match status" value="1"/>
</dbReference>
<dbReference type="EMBL" id="VRKQ01000016">
    <property type="protein sequence ID" value="TXG35765.1"/>
    <property type="molecule type" value="Genomic_DNA"/>
</dbReference>
<dbReference type="AlphaFoldDB" id="A0A5C7GFV7"/>
<evidence type="ECO:0000313" key="2">
    <source>
        <dbReference type="Proteomes" id="UP000321080"/>
    </source>
</evidence>
<dbReference type="InterPro" id="IPR045493">
    <property type="entry name" value="DUF6435"/>
</dbReference>
<proteinExistence type="predicted"/>
<sequence>MFKIFKKRSEIEKLEGKFKKLMQEWHKLSSVNRAASDKKFAEAQQIAQVIYNLKNEAI</sequence>
<dbReference type="Proteomes" id="UP000321080">
    <property type="component" value="Unassembled WGS sequence"/>
</dbReference>
<keyword evidence="2" id="KW-1185">Reference proteome</keyword>
<accession>A0A5C7GFV7</accession>
<evidence type="ECO:0000313" key="1">
    <source>
        <dbReference type="EMBL" id="TXG35765.1"/>
    </source>
</evidence>
<reference evidence="1 2" key="1">
    <citation type="submission" date="2019-08" db="EMBL/GenBank/DDBJ databases">
        <title>Seonamhaeicola sediminis sp. nov., isolated from marine sediment.</title>
        <authorList>
            <person name="Cao W.R."/>
        </authorList>
    </citation>
    <scope>NUCLEOTIDE SEQUENCE [LARGE SCALE GENOMIC DNA]</scope>
    <source>
        <strain evidence="1 2">1505</strain>
    </source>
</reference>
<comment type="caution">
    <text evidence="1">The sequence shown here is derived from an EMBL/GenBank/DDBJ whole genome shotgun (WGS) entry which is preliminary data.</text>
</comment>
<name>A0A5C7GFV7_9FLAO</name>
<dbReference type="OrthoDB" id="1123018at2"/>
<organism evidence="1 2">
    <name type="scientific">Seonamhaeicola maritimus</name>
    <dbReference type="NCBI Taxonomy" id="2591822"/>
    <lineage>
        <taxon>Bacteria</taxon>
        <taxon>Pseudomonadati</taxon>
        <taxon>Bacteroidota</taxon>
        <taxon>Flavobacteriia</taxon>
        <taxon>Flavobacteriales</taxon>
        <taxon>Flavobacteriaceae</taxon>
    </lineage>
</organism>
<protein>
    <submittedName>
        <fullName evidence="1">Lacal_2735 family protein</fullName>
    </submittedName>
</protein>